<evidence type="ECO:0000313" key="2">
    <source>
        <dbReference type="EMBL" id="MCA5892871.1"/>
    </source>
</evidence>
<feature type="domain" description="Microcin J25-processing protein McjB C-terminal" evidence="1">
    <location>
        <begin position="37"/>
        <end position="140"/>
    </location>
</feature>
<dbReference type="NCBIfam" id="NF033537">
    <property type="entry name" value="lasso_biosyn_B2"/>
    <property type="match status" value="1"/>
</dbReference>
<dbReference type="Pfam" id="PF13471">
    <property type="entry name" value="Transglut_core3"/>
    <property type="match status" value="1"/>
</dbReference>
<evidence type="ECO:0000259" key="1">
    <source>
        <dbReference type="Pfam" id="PF13471"/>
    </source>
</evidence>
<reference evidence="2 3" key="1">
    <citation type="submission" date="2021-09" db="EMBL/GenBank/DDBJ databases">
        <title>Isoptericola luteus sp. nov., a novel bacterium isolated from Harbin, the capital city of Heilongjiang province.</title>
        <authorList>
            <person name="Li J."/>
        </authorList>
    </citation>
    <scope>NUCLEOTIDE SEQUENCE [LARGE SCALE GENOMIC DNA]</scope>
    <source>
        <strain evidence="2 3">NEAU-Y5</strain>
    </source>
</reference>
<accession>A0ABS7ZCU8</accession>
<sequence length="148" mass="16395">MTARDVLRTLRVTELPELLRSTFVAARMELWLRRAPLDAVAGRMGARLCLRAAPETGTAALALTAAERARLGTARRVTRHWPFGDTCLRRSLMTAYHLRDREPELYVGVAKKDGEVTAHAWLVVDGVNLDPTGSAQFQTLEKAGSRAR</sequence>
<dbReference type="EMBL" id="JAIXCQ010000003">
    <property type="protein sequence ID" value="MCA5892871.1"/>
    <property type="molecule type" value="Genomic_DNA"/>
</dbReference>
<dbReference type="RefSeq" id="WP_225564632.1">
    <property type="nucleotide sequence ID" value="NZ_JAIXCQ010000003.1"/>
</dbReference>
<dbReference type="Proteomes" id="UP001319870">
    <property type="component" value="Unassembled WGS sequence"/>
</dbReference>
<name>A0ABS7ZCU8_9MICO</name>
<evidence type="ECO:0000313" key="3">
    <source>
        <dbReference type="Proteomes" id="UP001319870"/>
    </source>
</evidence>
<gene>
    <name evidence="2" type="ORF">LEP48_05815</name>
</gene>
<comment type="caution">
    <text evidence="2">The sequence shown here is derived from an EMBL/GenBank/DDBJ whole genome shotgun (WGS) entry which is preliminary data.</text>
</comment>
<keyword evidence="3" id="KW-1185">Reference proteome</keyword>
<dbReference type="InterPro" id="IPR032708">
    <property type="entry name" value="McjB_C"/>
</dbReference>
<protein>
    <submittedName>
        <fullName evidence="2">Lasso peptide biosynthesis B2 protein</fullName>
    </submittedName>
</protein>
<proteinExistence type="predicted"/>
<dbReference type="InterPro" id="IPR053521">
    <property type="entry name" value="McjB-like"/>
</dbReference>
<organism evidence="2 3">
    <name type="scientific">Isoptericola luteus</name>
    <dbReference type="NCBI Taxonomy" id="2879484"/>
    <lineage>
        <taxon>Bacteria</taxon>
        <taxon>Bacillati</taxon>
        <taxon>Actinomycetota</taxon>
        <taxon>Actinomycetes</taxon>
        <taxon>Micrococcales</taxon>
        <taxon>Promicromonosporaceae</taxon>
        <taxon>Isoptericola</taxon>
    </lineage>
</organism>